<name>A0A8X6QBS7_NEPPI</name>
<sequence length="127" mass="15139">MKTCNEVNIRNNRDDPNLCIEIEAVETDHISTTYLPNSDKNINKKKFRYLRNVQLADCYEFNNKVISILLEVDYYYEVVTGRITRLNKHVVAVKTLFGDVLTAEEYNLRETFHNESYYERIQYFKTP</sequence>
<dbReference type="AlphaFoldDB" id="A0A8X6QBS7"/>
<evidence type="ECO:0000313" key="2">
    <source>
        <dbReference type="Proteomes" id="UP000887013"/>
    </source>
</evidence>
<dbReference type="Proteomes" id="UP000887013">
    <property type="component" value="Unassembled WGS sequence"/>
</dbReference>
<accession>A0A8X6QBS7</accession>
<reference evidence="1" key="1">
    <citation type="submission" date="2020-08" db="EMBL/GenBank/DDBJ databases">
        <title>Multicomponent nature underlies the extraordinary mechanical properties of spider dragline silk.</title>
        <authorList>
            <person name="Kono N."/>
            <person name="Nakamura H."/>
            <person name="Mori M."/>
            <person name="Yoshida Y."/>
            <person name="Ohtoshi R."/>
            <person name="Malay A.D."/>
            <person name="Moran D.A.P."/>
            <person name="Tomita M."/>
            <person name="Numata K."/>
            <person name="Arakawa K."/>
        </authorList>
    </citation>
    <scope>NUCLEOTIDE SEQUENCE</scope>
</reference>
<keyword evidence="2" id="KW-1185">Reference proteome</keyword>
<evidence type="ECO:0000313" key="1">
    <source>
        <dbReference type="EMBL" id="GFU10574.1"/>
    </source>
</evidence>
<dbReference type="EMBL" id="BMAW01029112">
    <property type="protein sequence ID" value="GFU10574.1"/>
    <property type="molecule type" value="Genomic_DNA"/>
</dbReference>
<protein>
    <submittedName>
        <fullName evidence="1">DUF1758 domain-containing protein</fullName>
    </submittedName>
</protein>
<comment type="caution">
    <text evidence="1">The sequence shown here is derived from an EMBL/GenBank/DDBJ whole genome shotgun (WGS) entry which is preliminary data.</text>
</comment>
<dbReference type="OrthoDB" id="6505652at2759"/>
<proteinExistence type="predicted"/>
<gene>
    <name evidence="1" type="ORF">NPIL_684121</name>
</gene>
<organism evidence="1 2">
    <name type="scientific">Nephila pilipes</name>
    <name type="common">Giant wood spider</name>
    <name type="synonym">Nephila maculata</name>
    <dbReference type="NCBI Taxonomy" id="299642"/>
    <lineage>
        <taxon>Eukaryota</taxon>
        <taxon>Metazoa</taxon>
        <taxon>Ecdysozoa</taxon>
        <taxon>Arthropoda</taxon>
        <taxon>Chelicerata</taxon>
        <taxon>Arachnida</taxon>
        <taxon>Araneae</taxon>
        <taxon>Araneomorphae</taxon>
        <taxon>Entelegynae</taxon>
        <taxon>Araneoidea</taxon>
        <taxon>Nephilidae</taxon>
        <taxon>Nephila</taxon>
    </lineage>
</organism>